<gene>
    <name evidence="1" type="ORF">UFOVP470_5</name>
</gene>
<protein>
    <submittedName>
        <fullName evidence="1">Uncharacterized protein</fullName>
    </submittedName>
</protein>
<dbReference type="Pfam" id="PF25209">
    <property type="entry name" value="Phage_capsid_4"/>
    <property type="match status" value="1"/>
</dbReference>
<proteinExistence type="predicted"/>
<organism evidence="1">
    <name type="scientific">uncultured Caudovirales phage</name>
    <dbReference type="NCBI Taxonomy" id="2100421"/>
    <lineage>
        <taxon>Viruses</taxon>
        <taxon>Duplodnaviria</taxon>
        <taxon>Heunggongvirae</taxon>
        <taxon>Uroviricota</taxon>
        <taxon>Caudoviricetes</taxon>
        <taxon>Peduoviridae</taxon>
        <taxon>Maltschvirus</taxon>
        <taxon>Maltschvirus maltsch</taxon>
    </lineage>
</organism>
<dbReference type="EMBL" id="LR796429">
    <property type="protein sequence ID" value="CAB4143945.1"/>
    <property type="molecule type" value="Genomic_DNA"/>
</dbReference>
<sequence>MAYPIAGSLAVGTAASPAYSGTFIPEIWSAKLVEKFYDATVLSAISNTDYEGEIKNQGDKVNIRTKPSITIRTYDNGQALTLERPSSNIVSLLIDKGYYWNVVLDDVMETQMDIKMLSKWAEDASEQLKIVIDTAVLATISAGVAAANKGLTAGRISGNISLGTTAAPTSISKTTVIDKIVDMGQALDEQNIPETGRWLLVPSWMAARIKKSDLKDASLTGDAQTPLRNGRLGMIDRFTLYTSNLLPASGATYTKMYAGHNNGLTFASQISKVETMRSELTFGQIMRGLSVYGSKVVDGTCIVEMVGVAA</sequence>
<accession>A0A6J5MA91</accession>
<evidence type="ECO:0000313" key="1">
    <source>
        <dbReference type="EMBL" id="CAB4143945.1"/>
    </source>
</evidence>
<name>A0A6J5MA91_9CAUD</name>
<reference evidence="1" key="1">
    <citation type="submission" date="2020-04" db="EMBL/GenBank/DDBJ databases">
        <authorList>
            <person name="Chiriac C."/>
            <person name="Salcher M."/>
            <person name="Ghai R."/>
            <person name="Kavagutti S V."/>
        </authorList>
    </citation>
    <scope>NUCLEOTIDE SEQUENCE</scope>
</reference>